<organism evidence="11 12">
    <name type="scientific">Cytospora mali</name>
    <name type="common">Apple Valsa canker fungus</name>
    <name type="synonym">Valsa mali</name>
    <dbReference type="NCBI Taxonomy" id="578113"/>
    <lineage>
        <taxon>Eukaryota</taxon>
        <taxon>Fungi</taxon>
        <taxon>Dikarya</taxon>
        <taxon>Ascomycota</taxon>
        <taxon>Pezizomycotina</taxon>
        <taxon>Sordariomycetes</taxon>
        <taxon>Sordariomycetidae</taxon>
        <taxon>Diaporthales</taxon>
        <taxon>Cytosporaceae</taxon>
        <taxon>Cytospora</taxon>
    </lineage>
</organism>
<proteinExistence type="inferred from homology"/>
<gene>
    <name evidence="11" type="ORF">VP1G_08691</name>
</gene>
<dbReference type="Pfam" id="PF00067">
    <property type="entry name" value="p450"/>
    <property type="match status" value="2"/>
</dbReference>
<dbReference type="Gene3D" id="1.10.630.10">
    <property type="entry name" value="Cytochrome P450"/>
    <property type="match status" value="1"/>
</dbReference>
<evidence type="ECO:0000313" key="12">
    <source>
        <dbReference type="Proteomes" id="UP000078576"/>
    </source>
</evidence>
<protein>
    <submittedName>
        <fullName evidence="11">Cytochrome P450 52A11</fullName>
    </submittedName>
</protein>
<keyword evidence="10" id="KW-1133">Transmembrane helix</keyword>
<dbReference type="InterPro" id="IPR047146">
    <property type="entry name" value="Cyt_P450_E_CYP52_fungi"/>
</dbReference>
<dbReference type="EMBL" id="KN714779">
    <property type="protein sequence ID" value="KUI61511.1"/>
    <property type="molecule type" value="Genomic_DNA"/>
</dbReference>
<keyword evidence="6 8" id="KW-0408">Iron</keyword>
<comment type="cofactor">
    <cofactor evidence="1 8">
        <name>heme</name>
        <dbReference type="ChEBI" id="CHEBI:30413"/>
    </cofactor>
</comment>
<dbReference type="PANTHER" id="PTHR24287:SF1">
    <property type="entry name" value="P450, PUTATIVE (EUROFUNG)-RELATED"/>
    <property type="match status" value="1"/>
</dbReference>
<evidence type="ECO:0000256" key="7">
    <source>
        <dbReference type="ARBA" id="ARBA00023033"/>
    </source>
</evidence>
<keyword evidence="10" id="KW-0472">Membrane</keyword>
<dbReference type="PRINTS" id="PR00385">
    <property type="entry name" value="P450"/>
</dbReference>
<evidence type="ECO:0000256" key="1">
    <source>
        <dbReference type="ARBA" id="ARBA00001971"/>
    </source>
</evidence>
<evidence type="ECO:0000256" key="8">
    <source>
        <dbReference type="PIRSR" id="PIRSR602401-1"/>
    </source>
</evidence>
<dbReference type="GO" id="GO:0020037">
    <property type="term" value="F:heme binding"/>
    <property type="evidence" value="ECO:0007669"/>
    <property type="project" value="InterPro"/>
</dbReference>
<dbReference type="Proteomes" id="UP000078576">
    <property type="component" value="Unassembled WGS sequence"/>
</dbReference>
<comment type="similarity">
    <text evidence="2 9">Belongs to the cytochrome P450 family.</text>
</comment>
<evidence type="ECO:0000256" key="5">
    <source>
        <dbReference type="ARBA" id="ARBA00023002"/>
    </source>
</evidence>
<dbReference type="PRINTS" id="PR00463">
    <property type="entry name" value="EP450I"/>
</dbReference>
<dbReference type="OrthoDB" id="1470350at2759"/>
<evidence type="ECO:0000256" key="2">
    <source>
        <dbReference type="ARBA" id="ARBA00010617"/>
    </source>
</evidence>
<dbReference type="SUPFAM" id="SSF48264">
    <property type="entry name" value="Cytochrome P450"/>
    <property type="match status" value="1"/>
</dbReference>
<keyword evidence="3 8" id="KW-0349">Heme</keyword>
<evidence type="ECO:0000256" key="6">
    <source>
        <dbReference type="ARBA" id="ARBA00023004"/>
    </source>
</evidence>
<evidence type="ECO:0000256" key="10">
    <source>
        <dbReference type="SAM" id="Phobius"/>
    </source>
</evidence>
<evidence type="ECO:0000256" key="3">
    <source>
        <dbReference type="ARBA" id="ARBA00022617"/>
    </source>
</evidence>
<feature type="transmembrane region" description="Helical" evidence="10">
    <location>
        <begin position="15"/>
        <end position="36"/>
    </location>
</feature>
<dbReference type="InterPro" id="IPR017972">
    <property type="entry name" value="Cyt_P450_CS"/>
</dbReference>
<dbReference type="GO" id="GO:0016705">
    <property type="term" value="F:oxidoreductase activity, acting on paired donors, with incorporation or reduction of molecular oxygen"/>
    <property type="evidence" value="ECO:0007669"/>
    <property type="project" value="InterPro"/>
</dbReference>
<keyword evidence="7 9" id="KW-0503">Monooxygenase</keyword>
<evidence type="ECO:0000256" key="9">
    <source>
        <dbReference type="RuleBase" id="RU000461"/>
    </source>
</evidence>
<dbReference type="STRING" id="694573.A0A194VCK8"/>
<keyword evidence="4 8" id="KW-0479">Metal-binding</keyword>
<dbReference type="PANTHER" id="PTHR24287">
    <property type="entry name" value="P450, PUTATIVE (EUROFUNG)-RELATED"/>
    <property type="match status" value="1"/>
</dbReference>
<name>A0A194VCK8_CYTMA</name>
<keyword evidence="10" id="KW-0812">Transmembrane</keyword>
<sequence length="564" mass="63346">MDVYKSVVSHPVEPLMFAILILIVCLGCYLASRIFLRIYQFSVTKHHKPNNVPRLYPHIDPFLGLDLAIQTWRDFHNGELSEGLRRRHALYGRTFLTNNLGSDYIYTVEPENIRAITTAQFSNFGKSDWVSEAAKHVGNGVLMNEGEAWRQSRAMLKPVFARTVVDEPTFMEPHVMRLVGEMKRLAGREDGEEVFDFHELACMFTLDVVTEFLFGKSTRCMGISKGVEGEEGMEFLSLVRRFEGPSGEFIAVGLLAWLELLPSYRHLIGLVTGMKEWFHRKLDEIMAESHTVSASKTPRSVFTAMRAAGHSGDQIQGELQNVFFASYDTTSAFLANLIYVLVRYPDVQARLREEVDSLCGRSPSNHDLSKLEYLRLVVMEALRLYSPVSSHSRTARADTMLPRGGGPEGRNPIIVRAGATVIWSTYSLNRDPQRYGEDWAQFRPERWTSLMRSRDTTSATSEGDGDIVGGNTTCCATEIGAGKMGTCRHGEGGESWRGFFMPFGSGPRTCLGQQMVQTEVSYVVVRLLQEFSHLGMESGGKDKPFREARAVSLYNSDGVRISVR</sequence>
<evidence type="ECO:0000313" key="11">
    <source>
        <dbReference type="EMBL" id="KUI61511.1"/>
    </source>
</evidence>
<dbReference type="GO" id="GO:0004497">
    <property type="term" value="F:monooxygenase activity"/>
    <property type="evidence" value="ECO:0007669"/>
    <property type="project" value="UniProtKB-KW"/>
</dbReference>
<reference evidence="12" key="1">
    <citation type="submission" date="2014-12" db="EMBL/GenBank/DDBJ databases">
        <title>Genome Sequence of Valsa Canker Pathogens Uncovers a Specific Adaption of Colonization on Woody Bark.</title>
        <authorList>
            <person name="Yin Z."/>
            <person name="Liu H."/>
            <person name="Gao X."/>
            <person name="Li Z."/>
            <person name="Song N."/>
            <person name="Ke X."/>
            <person name="Dai Q."/>
            <person name="Wu Y."/>
            <person name="Sun Y."/>
            <person name="Xu J.-R."/>
            <person name="Kang Z.K."/>
            <person name="Wang L."/>
            <person name="Huang L."/>
        </authorList>
    </citation>
    <scope>NUCLEOTIDE SEQUENCE [LARGE SCALE GENOMIC DNA]</scope>
    <source>
        <strain evidence="12">SXYL134</strain>
    </source>
</reference>
<dbReference type="GO" id="GO:0005506">
    <property type="term" value="F:iron ion binding"/>
    <property type="evidence" value="ECO:0007669"/>
    <property type="project" value="InterPro"/>
</dbReference>
<dbReference type="InterPro" id="IPR001128">
    <property type="entry name" value="Cyt_P450"/>
</dbReference>
<keyword evidence="5 9" id="KW-0560">Oxidoreductase</keyword>
<dbReference type="InterPro" id="IPR002401">
    <property type="entry name" value="Cyt_P450_E_grp-I"/>
</dbReference>
<feature type="binding site" description="axial binding residue" evidence="8">
    <location>
        <position position="510"/>
    </location>
    <ligand>
        <name>heme</name>
        <dbReference type="ChEBI" id="CHEBI:30413"/>
    </ligand>
    <ligandPart>
        <name>Fe</name>
        <dbReference type="ChEBI" id="CHEBI:18248"/>
    </ligandPart>
</feature>
<keyword evidence="12" id="KW-1185">Reference proteome</keyword>
<dbReference type="PROSITE" id="PS00086">
    <property type="entry name" value="CYTOCHROME_P450"/>
    <property type="match status" value="1"/>
</dbReference>
<accession>A0A194VCK8</accession>
<dbReference type="AlphaFoldDB" id="A0A194VCK8"/>
<evidence type="ECO:0000256" key="4">
    <source>
        <dbReference type="ARBA" id="ARBA00022723"/>
    </source>
</evidence>
<dbReference type="InterPro" id="IPR036396">
    <property type="entry name" value="Cyt_P450_sf"/>
</dbReference>